<feature type="transmembrane region" description="Helical" evidence="6">
    <location>
        <begin position="373"/>
        <end position="390"/>
    </location>
</feature>
<sequence length="455" mass="49788">MSASVRVKKMLLAVFLGRGVMAVRQLLMVPLLIRFWGTEYYGEWLVVSAIPSFLAMSNLGLGTAASIQIGMDVSAGRNNQAWTTFVSITLVLLAIVIGVWLLLLLSLFTFPGLLNEFTHLENAKAVILVLVSATLTSLLSPTFTGWWVGVGKASRSSHWANLKSFVELLVCLAIPWFGGKAVSLAIAMLVWNCAWLFAYASATLVETRKLSFGSEFQFVEWQQVRVLLFKGLGHQLSPLWQAILFQGSILLAAKLLGPSGAAMWGALRVAARSGCQVLELVSQSLRPEFQIAAGVGDEGKLRRLHSIGVVVSIGIAICLASVLLIVGRPLFLIWTRNAFVVDWMSWWLLMIALVPFSAWWVSGEMQRATNSPWFLNAAGVLIAVFSLVVMGSAAELGIAGFCIGMLFFECLMACCIYTRSCRLLHDAPGDCFRRGVYEAGALLSRFIVGWQRTGR</sequence>
<keyword evidence="4 6" id="KW-1133">Transmembrane helix</keyword>
<keyword evidence="5 6" id="KW-0472">Membrane</keyword>
<dbReference type="InterPro" id="IPR050833">
    <property type="entry name" value="Poly_Biosynth_Transport"/>
</dbReference>
<comment type="subcellular location">
    <subcellularLocation>
        <location evidence="1">Cell membrane</location>
        <topology evidence="1">Multi-pass membrane protein</topology>
    </subcellularLocation>
</comment>
<dbReference type="EMBL" id="JAJKFW010000022">
    <property type="protein sequence ID" value="MCC9642723.1"/>
    <property type="molecule type" value="Genomic_DNA"/>
</dbReference>
<evidence type="ECO:0008006" key="9">
    <source>
        <dbReference type="Google" id="ProtNLM"/>
    </source>
</evidence>
<dbReference type="RefSeq" id="WP_230273632.1">
    <property type="nucleotide sequence ID" value="NZ_JAJKFW010000022.1"/>
</dbReference>
<feature type="transmembrane region" description="Helical" evidence="6">
    <location>
        <begin position="81"/>
        <end position="105"/>
    </location>
</feature>
<keyword evidence="2" id="KW-1003">Cell membrane</keyword>
<organism evidence="7 8">
    <name type="scientific">Rhodopirellula halodulae</name>
    <dbReference type="NCBI Taxonomy" id="2894198"/>
    <lineage>
        <taxon>Bacteria</taxon>
        <taxon>Pseudomonadati</taxon>
        <taxon>Planctomycetota</taxon>
        <taxon>Planctomycetia</taxon>
        <taxon>Pirellulales</taxon>
        <taxon>Pirellulaceae</taxon>
        <taxon>Rhodopirellula</taxon>
    </lineage>
</organism>
<dbReference type="PANTHER" id="PTHR30250:SF26">
    <property type="entry name" value="PSMA PROTEIN"/>
    <property type="match status" value="1"/>
</dbReference>
<accession>A0ABS8NGN1</accession>
<keyword evidence="8" id="KW-1185">Reference proteome</keyword>
<feature type="transmembrane region" description="Helical" evidence="6">
    <location>
        <begin position="125"/>
        <end position="148"/>
    </location>
</feature>
<dbReference type="PANTHER" id="PTHR30250">
    <property type="entry name" value="PST FAMILY PREDICTED COLANIC ACID TRANSPORTER"/>
    <property type="match status" value="1"/>
</dbReference>
<evidence type="ECO:0000256" key="6">
    <source>
        <dbReference type="SAM" id="Phobius"/>
    </source>
</evidence>
<feature type="transmembrane region" description="Helical" evidence="6">
    <location>
        <begin position="46"/>
        <end position="69"/>
    </location>
</feature>
<evidence type="ECO:0000256" key="5">
    <source>
        <dbReference type="ARBA" id="ARBA00023136"/>
    </source>
</evidence>
<evidence type="ECO:0000256" key="3">
    <source>
        <dbReference type="ARBA" id="ARBA00022692"/>
    </source>
</evidence>
<dbReference type="Proteomes" id="UP001430306">
    <property type="component" value="Unassembled WGS sequence"/>
</dbReference>
<reference evidence="7" key="1">
    <citation type="submission" date="2021-11" db="EMBL/GenBank/DDBJ databases">
        <title>Genome sequence.</title>
        <authorList>
            <person name="Sun Q."/>
        </authorList>
    </citation>
    <scope>NUCLEOTIDE SEQUENCE</scope>
    <source>
        <strain evidence="7">JC740</strain>
    </source>
</reference>
<proteinExistence type="predicted"/>
<name>A0ABS8NGN1_9BACT</name>
<keyword evidence="3 6" id="KW-0812">Transmembrane</keyword>
<feature type="transmembrane region" description="Helical" evidence="6">
    <location>
        <begin position="307"/>
        <end position="331"/>
    </location>
</feature>
<evidence type="ECO:0000256" key="1">
    <source>
        <dbReference type="ARBA" id="ARBA00004651"/>
    </source>
</evidence>
<protein>
    <recommendedName>
        <fullName evidence="9">Polysaccharide biosynthesis protein</fullName>
    </recommendedName>
</protein>
<evidence type="ECO:0000313" key="8">
    <source>
        <dbReference type="Proteomes" id="UP001430306"/>
    </source>
</evidence>
<evidence type="ECO:0000313" key="7">
    <source>
        <dbReference type="EMBL" id="MCC9642723.1"/>
    </source>
</evidence>
<feature type="transmembrane region" description="Helical" evidence="6">
    <location>
        <begin position="343"/>
        <end position="361"/>
    </location>
</feature>
<evidence type="ECO:0000256" key="2">
    <source>
        <dbReference type="ARBA" id="ARBA00022475"/>
    </source>
</evidence>
<comment type="caution">
    <text evidence="7">The sequence shown here is derived from an EMBL/GenBank/DDBJ whole genome shotgun (WGS) entry which is preliminary data.</text>
</comment>
<gene>
    <name evidence="7" type="ORF">LOC71_10585</name>
</gene>
<evidence type="ECO:0000256" key="4">
    <source>
        <dbReference type="ARBA" id="ARBA00022989"/>
    </source>
</evidence>
<feature type="transmembrane region" description="Helical" evidence="6">
    <location>
        <begin position="396"/>
        <end position="417"/>
    </location>
</feature>